<proteinExistence type="predicted"/>
<protein>
    <submittedName>
        <fullName evidence="1">(Mediterranean fruit fly) hypothetical protein</fullName>
    </submittedName>
</protein>
<gene>
    <name evidence="1" type="ORF">CCAP1982_LOCUS14671</name>
</gene>
<dbReference type="AlphaFoldDB" id="A0A811V4H9"/>
<reference evidence="1" key="1">
    <citation type="submission" date="2020-11" db="EMBL/GenBank/DDBJ databases">
        <authorList>
            <person name="Whitehead M."/>
        </authorList>
    </citation>
    <scope>NUCLEOTIDE SEQUENCE</scope>
    <source>
        <strain evidence="1">EGII</strain>
    </source>
</reference>
<evidence type="ECO:0000313" key="1">
    <source>
        <dbReference type="EMBL" id="CAD7006349.1"/>
    </source>
</evidence>
<sequence>MVIILAFPHCLNCNAYPFVAVPSTTPSSAIAYTSIYVPSRWRAALMFGSYCHHIAYVADGDGDEDGGAHAALLMMAPTMDLQQLPVVECSIYNGLRLWGNRFKHKRTNAHINATNTWILEIEWNTRARTPLNMQ</sequence>
<dbReference type="Proteomes" id="UP000606786">
    <property type="component" value="Unassembled WGS sequence"/>
</dbReference>
<evidence type="ECO:0000313" key="2">
    <source>
        <dbReference type="Proteomes" id="UP000606786"/>
    </source>
</evidence>
<name>A0A811V4H9_CERCA</name>
<dbReference type="EMBL" id="CAJHJT010000034">
    <property type="protein sequence ID" value="CAD7006349.1"/>
    <property type="molecule type" value="Genomic_DNA"/>
</dbReference>
<organism evidence="1 2">
    <name type="scientific">Ceratitis capitata</name>
    <name type="common">Mediterranean fruit fly</name>
    <name type="synonym">Tephritis capitata</name>
    <dbReference type="NCBI Taxonomy" id="7213"/>
    <lineage>
        <taxon>Eukaryota</taxon>
        <taxon>Metazoa</taxon>
        <taxon>Ecdysozoa</taxon>
        <taxon>Arthropoda</taxon>
        <taxon>Hexapoda</taxon>
        <taxon>Insecta</taxon>
        <taxon>Pterygota</taxon>
        <taxon>Neoptera</taxon>
        <taxon>Endopterygota</taxon>
        <taxon>Diptera</taxon>
        <taxon>Brachycera</taxon>
        <taxon>Muscomorpha</taxon>
        <taxon>Tephritoidea</taxon>
        <taxon>Tephritidae</taxon>
        <taxon>Ceratitis</taxon>
        <taxon>Ceratitis</taxon>
    </lineage>
</organism>
<accession>A0A811V4H9</accession>
<comment type="caution">
    <text evidence="1">The sequence shown here is derived from an EMBL/GenBank/DDBJ whole genome shotgun (WGS) entry which is preliminary data.</text>
</comment>
<keyword evidence="2" id="KW-1185">Reference proteome</keyword>